<dbReference type="NCBIfam" id="NF003500">
    <property type="entry name" value="PRK05170.1-4"/>
    <property type="match status" value="1"/>
</dbReference>
<dbReference type="AlphaFoldDB" id="A0A553JS58"/>
<dbReference type="NCBIfam" id="NF003501">
    <property type="entry name" value="PRK05170.1-5"/>
    <property type="match status" value="1"/>
</dbReference>
<comment type="caution">
    <text evidence="2">The sequence shown here is derived from an EMBL/GenBank/DDBJ whole genome shotgun (WGS) entry which is preliminary data.</text>
</comment>
<accession>A0A553JS58</accession>
<dbReference type="HAMAP" id="MF_00676">
    <property type="entry name" value="UPF0260"/>
    <property type="match status" value="1"/>
</dbReference>
<evidence type="ECO:0000313" key="3">
    <source>
        <dbReference type="Proteomes" id="UP000318126"/>
    </source>
</evidence>
<dbReference type="RefSeq" id="WP_143563717.1">
    <property type="nucleotide sequence ID" value="NZ_BMPL01000004.1"/>
</dbReference>
<evidence type="ECO:0000256" key="1">
    <source>
        <dbReference type="HAMAP-Rule" id="MF_00676"/>
    </source>
</evidence>
<dbReference type="InterPro" id="IPR005358">
    <property type="entry name" value="Puta_zinc/iron-chelating_dom"/>
</dbReference>
<dbReference type="PANTHER" id="PTHR37421">
    <property type="entry name" value="UPF0260 PROTEIN YCGN"/>
    <property type="match status" value="1"/>
</dbReference>
<dbReference type="EMBL" id="VKGK01000005">
    <property type="protein sequence ID" value="TRY15287.1"/>
    <property type="molecule type" value="Genomic_DNA"/>
</dbReference>
<keyword evidence="3" id="KW-1185">Reference proteome</keyword>
<protein>
    <recommendedName>
        <fullName evidence="1">UPF0260 protein FN961_06350</fullName>
    </recommendedName>
</protein>
<name>A0A553JS58_SHEHA</name>
<comment type="similarity">
    <text evidence="1">Belongs to the UPF0260 family.</text>
</comment>
<dbReference type="InterPro" id="IPR008228">
    <property type="entry name" value="UCP006173"/>
</dbReference>
<reference evidence="3" key="1">
    <citation type="submission" date="2019-07" db="EMBL/GenBank/DDBJ databases">
        <title>Shewanella sp. YLB-08 draft genomic sequence.</title>
        <authorList>
            <person name="Yu L."/>
        </authorList>
    </citation>
    <scope>NUCLEOTIDE SEQUENCE [LARGE SCALE GENOMIC DNA]</scope>
    <source>
        <strain evidence="3">JCM 20706</strain>
    </source>
</reference>
<organism evidence="2 3">
    <name type="scientific">Shewanella hanedai</name>
    <name type="common">Alteromonas hanedai</name>
    <dbReference type="NCBI Taxonomy" id="25"/>
    <lineage>
        <taxon>Bacteria</taxon>
        <taxon>Pseudomonadati</taxon>
        <taxon>Pseudomonadota</taxon>
        <taxon>Gammaproteobacteria</taxon>
        <taxon>Alteromonadales</taxon>
        <taxon>Shewanellaceae</taxon>
        <taxon>Shewanella</taxon>
    </lineage>
</organism>
<proteinExistence type="inferred from homology"/>
<dbReference type="Proteomes" id="UP000318126">
    <property type="component" value="Unassembled WGS sequence"/>
</dbReference>
<dbReference type="Pfam" id="PF03692">
    <property type="entry name" value="CxxCxxCC"/>
    <property type="match status" value="1"/>
</dbReference>
<evidence type="ECO:0000313" key="2">
    <source>
        <dbReference type="EMBL" id="TRY15287.1"/>
    </source>
</evidence>
<dbReference type="PANTHER" id="PTHR37421:SF1">
    <property type="entry name" value="UPF0260 PROTEIN YCGN"/>
    <property type="match status" value="1"/>
</dbReference>
<dbReference type="OrthoDB" id="9786855at2"/>
<dbReference type="NCBIfam" id="NF003507">
    <property type="entry name" value="PRK05170.2-5"/>
    <property type="match status" value="1"/>
</dbReference>
<gene>
    <name evidence="2" type="ORF">FN961_06350</name>
</gene>
<sequence>MSFWKEKSLSQMDAHEWESLCDGCGKCCLNKLIDDETEELYYTNAACKLLDHQGAHCSQYQDRFSFVPLCTKVTADNVAELTWLPDSCAYRRLYAGRDLPSWHPLITGSKEAMHQAGMSTQNKVKCETNIKYIEDHIVLWPMRDQD</sequence>
<dbReference type="PIRSF" id="PIRSF006173">
    <property type="entry name" value="UCP006173"/>
    <property type="match status" value="1"/>
</dbReference>